<gene>
    <name evidence="2" type="ORF">JTE90_028476</name>
</gene>
<accession>A0AAV6VTM7</accession>
<protein>
    <submittedName>
        <fullName evidence="2">Uncharacterized protein</fullName>
    </submittedName>
</protein>
<feature type="non-terminal residue" evidence="2">
    <location>
        <position position="1"/>
    </location>
</feature>
<dbReference type="AlphaFoldDB" id="A0AAV6VTM7"/>
<dbReference type="Proteomes" id="UP000827092">
    <property type="component" value="Unassembled WGS sequence"/>
</dbReference>
<dbReference type="EMBL" id="JAFNEN010000016">
    <property type="protein sequence ID" value="KAG8200292.1"/>
    <property type="molecule type" value="Genomic_DNA"/>
</dbReference>
<sequence>RGVEQKNAEAFTLGDEQITKRGHLLTGSGTANDTRKLLCTDECEQINDRGLITGEVEQITTEAFSLPGSGTNNDRDHYSAGEWNK</sequence>
<reference evidence="2 3" key="1">
    <citation type="journal article" date="2022" name="Nat. Ecol. Evol.">
        <title>A masculinizing supergene underlies an exaggerated male reproductive morph in a spider.</title>
        <authorList>
            <person name="Hendrickx F."/>
            <person name="De Corte Z."/>
            <person name="Sonet G."/>
            <person name="Van Belleghem S.M."/>
            <person name="Kostlbacher S."/>
            <person name="Vangestel C."/>
        </authorList>
    </citation>
    <scope>NUCLEOTIDE SEQUENCE [LARGE SCALE GENOMIC DNA]</scope>
    <source>
        <strain evidence="2">W744_W776</strain>
    </source>
</reference>
<feature type="compositionally biased region" description="Basic and acidic residues" evidence="1">
    <location>
        <begin position="73"/>
        <end position="85"/>
    </location>
</feature>
<evidence type="ECO:0000256" key="1">
    <source>
        <dbReference type="SAM" id="MobiDB-lite"/>
    </source>
</evidence>
<comment type="caution">
    <text evidence="2">The sequence shown here is derived from an EMBL/GenBank/DDBJ whole genome shotgun (WGS) entry which is preliminary data.</text>
</comment>
<name>A0AAV6VTM7_9ARAC</name>
<feature type="region of interest" description="Disordered" evidence="1">
    <location>
        <begin position="64"/>
        <end position="85"/>
    </location>
</feature>
<evidence type="ECO:0000313" key="3">
    <source>
        <dbReference type="Proteomes" id="UP000827092"/>
    </source>
</evidence>
<evidence type="ECO:0000313" key="2">
    <source>
        <dbReference type="EMBL" id="KAG8200292.1"/>
    </source>
</evidence>
<organism evidence="2 3">
    <name type="scientific">Oedothorax gibbosus</name>
    <dbReference type="NCBI Taxonomy" id="931172"/>
    <lineage>
        <taxon>Eukaryota</taxon>
        <taxon>Metazoa</taxon>
        <taxon>Ecdysozoa</taxon>
        <taxon>Arthropoda</taxon>
        <taxon>Chelicerata</taxon>
        <taxon>Arachnida</taxon>
        <taxon>Araneae</taxon>
        <taxon>Araneomorphae</taxon>
        <taxon>Entelegynae</taxon>
        <taxon>Araneoidea</taxon>
        <taxon>Linyphiidae</taxon>
        <taxon>Erigoninae</taxon>
        <taxon>Oedothorax</taxon>
    </lineage>
</organism>
<keyword evidence="3" id="KW-1185">Reference proteome</keyword>
<proteinExistence type="predicted"/>